<dbReference type="EMBL" id="SMCQ01000006">
    <property type="protein sequence ID" value="TCW00747.1"/>
    <property type="molecule type" value="Genomic_DNA"/>
</dbReference>
<dbReference type="InterPro" id="IPR053135">
    <property type="entry name" value="AKR2_Oxidoreductase"/>
</dbReference>
<dbReference type="PANTHER" id="PTHR43312:SF2">
    <property type="entry name" value="OXIDOREDUCTASE"/>
    <property type="match status" value="1"/>
</dbReference>
<keyword evidence="1" id="KW-0479">Metal-binding</keyword>
<comment type="caution">
    <text evidence="5">The sequence shown here is derived from an EMBL/GenBank/DDBJ whole genome shotgun (WGS) entry which is preliminary data.</text>
</comment>
<evidence type="ECO:0000256" key="2">
    <source>
        <dbReference type="ARBA" id="ARBA00023004"/>
    </source>
</evidence>
<dbReference type="GeneID" id="98915048"/>
<evidence type="ECO:0000259" key="4">
    <source>
        <dbReference type="PROSITE" id="PS51379"/>
    </source>
</evidence>
<evidence type="ECO:0000256" key="1">
    <source>
        <dbReference type="ARBA" id="ARBA00022723"/>
    </source>
</evidence>
<gene>
    <name evidence="5" type="ORF">EDD60_10687</name>
</gene>
<dbReference type="PROSITE" id="PS51379">
    <property type="entry name" value="4FE4S_FER_2"/>
    <property type="match status" value="1"/>
</dbReference>
<keyword evidence="3" id="KW-0411">Iron-sulfur</keyword>
<dbReference type="AlphaFoldDB" id="A0A4R3Z984"/>
<protein>
    <recommendedName>
        <fullName evidence="4">4Fe-4S ferredoxin-type domain-containing protein</fullName>
    </recommendedName>
</protein>
<keyword evidence="2" id="KW-0408">Iron</keyword>
<dbReference type="Proteomes" id="UP000295515">
    <property type="component" value="Unassembled WGS sequence"/>
</dbReference>
<proteinExistence type="predicted"/>
<dbReference type="PANTHER" id="PTHR43312">
    <property type="entry name" value="D-THREO-ALDOSE 1-DEHYDROGENASE"/>
    <property type="match status" value="1"/>
</dbReference>
<evidence type="ECO:0000313" key="6">
    <source>
        <dbReference type="Proteomes" id="UP000295515"/>
    </source>
</evidence>
<dbReference type="GO" id="GO:0051536">
    <property type="term" value="F:iron-sulfur cluster binding"/>
    <property type="evidence" value="ECO:0007669"/>
    <property type="project" value="UniProtKB-KW"/>
</dbReference>
<sequence length="372" mass="42793">MEKRKFDKLNIESSLLGFGCMRFPLDENGNINEVEAEEMIDLAIANGVTYIDTAYPYHNGDSEPFVGRVLKKYDRESFTLATKLPIWNVNSQQEARELFESQLKRLDVDYVDFYLLHALDADKWKKVLDYHIIEMCEELRNEGKIKYLGFSFHDEFNVFEEIIKYHHWDFCQLQLNYMDMGIQAGQKGVDLANELGVPLVVMEPIKGGSLATLPEDVTQMFKDYNPEVSLASWALRYVGTLPGVKVILSGMSTLAQVKDNLETFKEYQNLNEEELAIVKKVSDTLHSRMKNGCTGCGYCMPCPFGVDIPSNFKYWNNRFVYDDEKLFKGKYQKMEAKAKAINCKECGACERMCPQQLPIRADLKRVVKDMGE</sequence>
<dbReference type="SUPFAM" id="SSF46548">
    <property type="entry name" value="alpha-helical ferredoxin"/>
    <property type="match status" value="1"/>
</dbReference>
<dbReference type="PROSITE" id="PS00198">
    <property type="entry name" value="4FE4S_FER_1"/>
    <property type="match status" value="1"/>
</dbReference>
<dbReference type="GO" id="GO:0046872">
    <property type="term" value="F:metal ion binding"/>
    <property type="evidence" value="ECO:0007669"/>
    <property type="project" value="UniProtKB-KW"/>
</dbReference>
<dbReference type="Pfam" id="PF13187">
    <property type="entry name" value="Fer4_9"/>
    <property type="match status" value="1"/>
</dbReference>
<dbReference type="Pfam" id="PF00248">
    <property type="entry name" value="Aldo_ket_red"/>
    <property type="match status" value="1"/>
</dbReference>
<accession>A0A4R3Z984</accession>
<dbReference type="InterPro" id="IPR023210">
    <property type="entry name" value="NADP_OxRdtase_dom"/>
</dbReference>
<name>A0A4R3Z984_9FIRM</name>
<dbReference type="CDD" id="cd19096">
    <property type="entry name" value="AKR_Fe-S_oxidoreductase"/>
    <property type="match status" value="1"/>
</dbReference>
<feature type="domain" description="4Fe-4S ferredoxin-type" evidence="4">
    <location>
        <begin position="334"/>
        <end position="363"/>
    </location>
</feature>
<keyword evidence="6" id="KW-1185">Reference proteome</keyword>
<reference evidence="5 6" key="1">
    <citation type="submission" date="2019-03" db="EMBL/GenBank/DDBJ databases">
        <title>Genomic Encyclopedia of Type Strains, Phase IV (KMG-IV): sequencing the most valuable type-strain genomes for metagenomic binning, comparative biology and taxonomic classification.</title>
        <authorList>
            <person name="Goeker M."/>
        </authorList>
    </citation>
    <scope>NUCLEOTIDE SEQUENCE [LARGE SCALE GENOMIC DNA]</scope>
    <source>
        <strain evidence="5 6">DSM 29487</strain>
    </source>
</reference>
<dbReference type="InterPro" id="IPR017896">
    <property type="entry name" value="4Fe4S_Fe-S-bd"/>
</dbReference>
<dbReference type="InterPro" id="IPR036812">
    <property type="entry name" value="NAD(P)_OxRdtase_dom_sf"/>
</dbReference>
<dbReference type="GO" id="GO:0016491">
    <property type="term" value="F:oxidoreductase activity"/>
    <property type="evidence" value="ECO:0007669"/>
    <property type="project" value="InterPro"/>
</dbReference>
<evidence type="ECO:0000313" key="5">
    <source>
        <dbReference type="EMBL" id="TCW00747.1"/>
    </source>
</evidence>
<organism evidence="5 6">
    <name type="scientific">Longibaculum muris</name>
    <dbReference type="NCBI Taxonomy" id="1796628"/>
    <lineage>
        <taxon>Bacteria</taxon>
        <taxon>Bacillati</taxon>
        <taxon>Bacillota</taxon>
        <taxon>Erysipelotrichia</taxon>
        <taxon>Erysipelotrichales</taxon>
        <taxon>Coprobacillaceae</taxon>
        <taxon>Longibaculum</taxon>
    </lineage>
</organism>
<dbReference type="RefSeq" id="WP_066446831.1">
    <property type="nucleotide sequence ID" value="NZ_JANKBF010000004.1"/>
</dbReference>
<evidence type="ECO:0000256" key="3">
    <source>
        <dbReference type="ARBA" id="ARBA00023014"/>
    </source>
</evidence>
<dbReference type="Gene3D" id="3.20.20.100">
    <property type="entry name" value="NADP-dependent oxidoreductase domain"/>
    <property type="match status" value="1"/>
</dbReference>
<dbReference type="InterPro" id="IPR017900">
    <property type="entry name" value="4Fe4S_Fe_S_CS"/>
</dbReference>
<dbReference type="SUPFAM" id="SSF51430">
    <property type="entry name" value="NAD(P)-linked oxidoreductase"/>
    <property type="match status" value="1"/>
</dbReference>
<dbReference type="InterPro" id="IPR020471">
    <property type="entry name" value="AKR"/>
</dbReference>
<dbReference type="PRINTS" id="PR00069">
    <property type="entry name" value="ALDKETRDTASE"/>
</dbReference>